<comment type="cofactor">
    <cofactor evidence="5">
        <name>Co(2+)</name>
        <dbReference type="ChEBI" id="CHEBI:48828"/>
    </cofactor>
    <cofactor evidence="5">
        <name>Zn(2+)</name>
        <dbReference type="ChEBI" id="CHEBI:29105"/>
    </cofactor>
    <cofactor evidence="5">
        <name>Mn(2+)</name>
        <dbReference type="ChEBI" id="CHEBI:29035"/>
    </cofactor>
    <cofactor evidence="5">
        <name>Fe(2+)</name>
        <dbReference type="ChEBI" id="CHEBI:29033"/>
    </cofactor>
    <text evidence="5">Binds 2 divalent metal cations per subunit. Has a high-affinity and a low affinity metal-binding site. The true nature of the physiological cofactor is under debate. The enzyme is active with cobalt, zinc, manganese or divalent iron ions.</text>
</comment>
<dbReference type="EMBL" id="CAJNOK010000442">
    <property type="protein sequence ID" value="CAF0753614.1"/>
    <property type="molecule type" value="Genomic_DNA"/>
</dbReference>
<gene>
    <name evidence="7" type="ORF">OVA965_LOCUS2157</name>
    <name evidence="8" type="ORF">TMI583_LOCUS2157</name>
</gene>
<proteinExistence type="inferred from homology"/>
<keyword evidence="2 5" id="KW-0645">Protease</keyword>
<dbReference type="Proteomes" id="UP000677228">
    <property type="component" value="Unassembled WGS sequence"/>
</dbReference>
<dbReference type="PRINTS" id="PR00599">
    <property type="entry name" value="MAPEPTIDASE"/>
</dbReference>
<evidence type="ECO:0000256" key="5">
    <source>
        <dbReference type="RuleBase" id="RU003653"/>
    </source>
</evidence>
<comment type="similarity">
    <text evidence="5">Belongs to the peptidase M24A family.</text>
</comment>
<evidence type="ECO:0000313" key="7">
    <source>
        <dbReference type="EMBL" id="CAF0753614.1"/>
    </source>
</evidence>
<dbReference type="SUPFAM" id="SSF55920">
    <property type="entry name" value="Creatinase/aminopeptidase"/>
    <property type="match status" value="1"/>
</dbReference>
<dbReference type="EMBL" id="CAJOBA010000442">
    <property type="protein sequence ID" value="CAF3532561.1"/>
    <property type="molecule type" value="Genomic_DNA"/>
</dbReference>
<reference evidence="7" key="1">
    <citation type="submission" date="2021-02" db="EMBL/GenBank/DDBJ databases">
        <authorList>
            <person name="Nowell W R."/>
        </authorList>
    </citation>
    <scope>NUCLEOTIDE SEQUENCE</scope>
</reference>
<dbReference type="GO" id="GO:0006508">
    <property type="term" value="P:proteolysis"/>
    <property type="evidence" value="ECO:0007669"/>
    <property type="project" value="UniProtKB-KW"/>
</dbReference>
<accession>A0A8S2CWT4</accession>
<dbReference type="Proteomes" id="UP000682733">
    <property type="component" value="Unassembled WGS sequence"/>
</dbReference>
<evidence type="ECO:0000313" key="9">
    <source>
        <dbReference type="Proteomes" id="UP000677228"/>
    </source>
</evidence>
<sequence length="193" mass="20106">MLTELKPGANALALDQQAGALIRSLGAEPTFLGYRGFARNICISLNDEVIHGVAKASSILKDGDLITLDIGVTYQGYVVDAAFSHIIGSGSAATKRINQVTQQALADGIAAIKPGVRAGAIGAAIQQTVESNGYFLLEDFTGHGSGLELHEDPAISNFGPVDHGPKLKPNMTICIEPMVMTGSNGYVLDPDDG</sequence>
<dbReference type="InterPro" id="IPR001714">
    <property type="entry name" value="Pept_M24_MAP"/>
</dbReference>
<dbReference type="Pfam" id="PF00557">
    <property type="entry name" value="Peptidase_M24"/>
    <property type="match status" value="1"/>
</dbReference>
<dbReference type="NCBIfam" id="TIGR00500">
    <property type="entry name" value="met_pdase_I"/>
    <property type="match status" value="1"/>
</dbReference>
<comment type="caution">
    <text evidence="7">The sequence shown here is derived from an EMBL/GenBank/DDBJ whole genome shotgun (WGS) entry which is preliminary data.</text>
</comment>
<dbReference type="GO" id="GO:0070006">
    <property type="term" value="F:metalloaminopeptidase activity"/>
    <property type="evidence" value="ECO:0007669"/>
    <property type="project" value="InterPro"/>
</dbReference>
<evidence type="ECO:0000256" key="4">
    <source>
        <dbReference type="ARBA" id="ARBA00022801"/>
    </source>
</evidence>
<dbReference type="AlphaFoldDB" id="A0A8S2CWT4"/>
<evidence type="ECO:0000313" key="8">
    <source>
        <dbReference type="EMBL" id="CAF3532561.1"/>
    </source>
</evidence>
<keyword evidence="4" id="KW-0378">Hydrolase</keyword>
<evidence type="ECO:0000256" key="3">
    <source>
        <dbReference type="ARBA" id="ARBA00022723"/>
    </source>
</evidence>
<dbReference type="InterPro" id="IPR000994">
    <property type="entry name" value="Pept_M24"/>
</dbReference>
<protein>
    <recommendedName>
        <fullName evidence="5">Methionine aminopeptidase</fullName>
        <ecNumber evidence="5">3.4.11.18</ecNumber>
    </recommendedName>
</protein>
<dbReference type="InterPro" id="IPR036005">
    <property type="entry name" value="Creatinase/aminopeptidase-like"/>
</dbReference>
<dbReference type="GO" id="GO:0005829">
    <property type="term" value="C:cytosol"/>
    <property type="evidence" value="ECO:0007669"/>
    <property type="project" value="TreeGrafter"/>
</dbReference>
<dbReference type="InterPro" id="IPR002467">
    <property type="entry name" value="Pept_M24A_MAP1"/>
</dbReference>
<comment type="catalytic activity">
    <reaction evidence="5">
        <text>Release of N-terminal amino acids, preferentially methionine, from peptides and arylamides.</text>
        <dbReference type="EC" id="3.4.11.18"/>
    </reaction>
</comment>
<keyword evidence="3 5" id="KW-0479">Metal-binding</keyword>
<dbReference type="PANTHER" id="PTHR43330:SF27">
    <property type="entry name" value="METHIONINE AMINOPEPTIDASE"/>
    <property type="match status" value="1"/>
</dbReference>
<dbReference type="Gene3D" id="3.90.230.10">
    <property type="entry name" value="Creatinase/methionine aminopeptidase superfamily"/>
    <property type="match status" value="1"/>
</dbReference>
<organism evidence="7 9">
    <name type="scientific">Didymodactylos carnosus</name>
    <dbReference type="NCBI Taxonomy" id="1234261"/>
    <lineage>
        <taxon>Eukaryota</taxon>
        <taxon>Metazoa</taxon>
        <taxon>Spiralia</taxon>
        <taxon>Gnathifera</taxon>
        <taxon>Rotifera</taxon>
        <taxon>Eurotatoria</taxon>
        <taxon>Bdelloidea</taxon>
        <taxon>Philodinida</taxon>
        <taxon>Philodinidae</taxon>
        <taxon>Didymodactylos</taxon>
    </lineage>
</organism>
<evidence type="ECO:0000256" key="1">
    <source>
        <dbReference type="ARBA" id="ARBA00022438"/>
    </source>
</evidence>
<evidence type="ECO:0000259" key="6">
    <source>
        <dbReference type="Pfam" id="PF00557"/>
    </source>
</evidence>
<dbReference type="EC" id="3.4.11.18" evidence="5"/>
<evidence type="ECO:0000256" key="2">
    <source>
        <dbReference type="ARBA" id="ARBA00022670"/>
    </source>
</evidence>
<comment type="function">
    <text evidence="5">Cotranslationally removes the N-terminal methionine from nascent proteins. The N-terminal methionine is often cleaved when the second residue in the primary sequence is small and uncharged (Met-Ala-, Cys, Gly, Pro, Ser, Thr, or Val).</text>
</comment>
<keyword evidence="1 5" id="KW-0031">Aminopeptidase</keyword>
<dbReference type="GO" id="GO:0046872">
    <property type="term" value="F:metal ion binding"/>
    <property type="evidence" value="ECO:0007669"/>
    <property type="project" value="UniProtKB-KW"/>
</dbReference>
<dbReference type="GO" id="GO:0004239">
    <property type="term" value="F:initiator methionyl aminopeptidase activity"/>
    <property type="evidence" value="ECO:0007669"/>
    <property type="project" value="UniProtKB-EC"/>
</dbReference>
<feature type="domain" description="Peptidase M24" evidence="6">
    <location>
        <begin position="3"/>
        <end position="180"/>
    </location>
</feature>
<dbReference type="PANTHER" id="PTHR43330">
    <property type="entry name" value="METHIONINE AMINOPEPTIDASE"/>
    <property type="match status" value="1"/>
</dbReference>
<name>A0A8S2CWT4_9BILA</name>